<dbReference type="PRINTS" id="PR00981">
    <property type="entry name" value="TRNASYNTHSER"/>
</dbReference>
<gene>
    <name evidence="12" type="primary">serS</name>
    <name evidence="17" type="ORF">UV76_C0020G0009</name>
</gene>
<evidence type="ECO:0000256" key="4">
    <source>
        <dbReference type="ARBA" id="ARBA00022490"/>
    </source>
</evidence>
<sequence>MLDIKFIRDNKEIVQAGAKKKHIEIDIEKLIALDDARLKALKEVEELRSEVNRVSNNIARNQDTALKIQLIEEMRSVKEEIKIKEEKLKEITGEWQKIMIQVPNVPDMSVPEGQNEEDNKEVVTWGKKPKFDFVPKDHIELMTKLKLVDFERGAKVHGFRGYYLANDGAELSWAIWNHARDFFKSKNFTPFIAPAIVRKQNLYGTGHLPSGVEDVYKTQDDDYLSGTAEIPMTAYHSDEILKKEELPKRYLAFSPCYRREAGAHSKDTKGLIRVNEFYKLEQLILCEASHEESVKYHEEINRNFEEFLESLEIPYRRVEICTGDLKAAHVKSYDTEGWIPSQNQYRELSSASYYHDFQARRFNIRYKDTDGKLRFAHSLNSTAVATPRILVALVENCQQTDGSVKIPEVLRKYMGGKEFIR</sequence>
<dbReference type="Pfam" id="PF02403">
    <property type="entry name" value="Seryl_tRNA_N"/>
    <property type="match status" value="1"/>
</dbReference>
<name>A0A0G1DNF5_9BACT</name>
<dbReference type="STRING" id="1618738.UV76_C0020G0009"/>
<keyword evidence="7 12" id="KW-0067">ATP-binding</keyword>
<evidence type="ECO:0000256" key="9">
    <source>
        <dbReference type="ARBA" id="ARBA00023146"/>
    </source>
</evidence>
<feature type="binding site" evidence="13">
    <location>
        <position position="380"/>
    </location>
    <ligand>
        <name>L-serine</name>
        <dbReference type="ChEBI" id="CHEBI:33384"/>
    </ligand>
</feature>
<proteinExistence type="inferred from homology"/>
<keyword evidence="8 12" id="KW-0648">Protein biosynthesis</keyword>
<dbReference type="Proteomes" id="UP000034646">
    <property type="component" value="Unassembled WGS sequence"/>
</dbReference>
<feature type="binding site" evidence="12 14">
    <location>
        <begin position="347"/>
        <end position="350"/>
    </location>
    <ligand>
        <name>ATP</name>
        <dbReference type="ChEBI" id="CHEBI:30616"/>
    </ligand>
</feature>
<comment type="domain">
    <text evidence="12">Consists of two distinct domains, a catalytic core and a N-terminal extension that is involved in tRNA binding.</text>
</comment>
<dbReference type="AlphaFoldDB" id="A0A0G1DNF5"/>
<comment type="function">
    <text evidence="12">Catalyzes the attachment of serine to tRNA(Ser). Is also able to aminoacylate tRNA(Sec) with serine, to form the misacylated tRNA L-seryl-tRNA(Sec), which will be further converted into selenocysteinyl-tRNA(Sec).</text>
</comment>
<dbReference type="HAMAP" id="MF_00176">
    <property type="entry name" value="Ser_tRNA_synth_type1"/>
    <property type="match status" value="1"/>
</dbReference>
<dbReference type="InterPro" id="IPR015866">
    <property type="entry name" value="Ser-tRNA-synth_1_N"/>
</dbReference>
<dbReference type="GO" id="GO:0005524">
    <property type="term" value="F:ATP binding"/>
    <property type="evidence" value="ECO:0007669"/>
    <property type="project" value="UniProtKB-UniRule"/>
</dbReference>
<dbReference type="EMBL" id="LCFS01000020">
    <property type="protein sequence ID" value="KKS99430.1"/>
    <property type="molecule type" value="Genomic_DNA"/>
</dbReference>
<dbReference type="InterPro" id="IPR042103">
    <property type="entry name" value="SerRS_1_N_sf"/>
</dbReference>
<keyword evidence="4 12" id="KW-0963">Cytoplasm</keyword>
<feature type="binding site" evidence="13">
    <location>
        <position position="227"/>
    </location>
    <ligand>
        <name>L-serine</name>
        <dbReference type="ChEBI" id="CHEBI:33384"/>
    </ligand>
</feature>
<dbReference type="InterPro" id="IPR002314">
    <property type="entry name" value="aa-tRNA-synt_IIb"/>
</dbReference>
<dbReference type="Gene3D" id="3.30.930.10">
    <property type="entry name" value="Bira Bifunctional Protein, Domain 2"/>
    <property type="match status" value="1"/>
</dbReference>
<organism evidence="17 18">
    <name type="scientific">Candidatus Nomurabacteria bacterium GW2011_GWA2_43_15</name>
    <dbReference type="NCBI Taxonomy" id="1618738"/>
    <lineage>
        <taxon>Bacteria</taxon>
        <taxon>Candidatus Nomuraibacteriota</taxon>
    </lineage>
</organism>
<feature type="binding site" evidence="12 13">
    <location>
        <position position="281"/>
    </location>
    <ligand>
        <name>L-serine</name>
        <dbReference type="ChEBI" id="CHEBI:33384"/>
    </ligand>
</feature>
<feature type="binding site" evidence="14">
    <location>
        <begin position="274"/>
        <end position="277"/>
    </location>
    <ligand>
        <name>ATP</name>
        <dbReference type="ChEBI" id="CHEBI:30616"/>
    </ligand>
</feature>
<comment type="caution">
    <text evidence="17">The sequence shown here is derived from an EMBL/GenBank/DDBJ whole genome shotgun (WGS) entry which is preliminary data.</text>
</comment>
<dbReference type="PIRSF" id="PIRSF001529">
    <property type="entry name" value="Ser-tRNA-synth_IIa"/>
    <property type="match status" value="1"/>
</dbReference>
<evidence type="ECO:0000256" key="3">
    <source>
        <dbReference type="ARBA" id="ARBA00010728"/>
    </source>
</evidence>
<reference evidence="17 18" key="1">
    <citation type="journal article" date="2015" name="Nature">
        <title>rRNA introns, odd ribosomes, and small enigmatic genomes across a large radiation of phyla.</title>
        <authorList>
            <person name="Brown C.T."/>
            <person name="Hug L.A."/>
            <person name="Thomas B.C."/>
            <person name="Sharon I."/>
            <person name="Castelle C.J."/>
            <person name="Singh A."/>
            <person name="Wilkins M.J."/>
            <person name="Williams K.H."/>
            <person name="Banfield J.F."/>
        </authorList>
    </citation>
    <scope>NUCLEOTIDE SEQUENCE [LARGE SCALE GENOMIC DNA]</scope>
</reference>
<keyword evidence="15" id="KW-0175">Coiled coil</keyword>
<evidence type="ECO:0000313" key="18">
    <source>
        <dbReference type="Proteomes" id="UP000034646"/>
    </source>
</evidence>
<dbReference type="EC" id="6.1.1.11" evidence="12"/>
<comment type="subunit">
    <text evidence="12">Homodimer. The tRNA molecule binds across the dimer.</text>
</comment>
<evidence type="ECO:0000256" key="8">
    <source>
        <dbReference type="ARBA" id="ARBA00022917"/>
    </source>
</evidence>
<feature type="binding site" evidence="12">
    <location>
        <position position="382"/>
    </location>
    <ligand>
        <name>L-serine</name>
        <dbReference type="ChEBI" id="CHEBI:33384"/>
    </ligand>
</feature>
<dbReference type="InterPro" id="IPR002317">
    <property type="entry name" value="Ser-tRNA-ligase_type_1"/>
</dbReference>
<feature type="coiled-coil region" evidence="15">
    <location>
        <begin position="30"/>
        <end position="94"/>
    </location>
</feature>
<dbReference type="UniPathway" id="UPA00906">
    <property type="reaction ID" value="UER00895"/>
</dbReference>
<evidence type="ECO:0000256" key="5">
    <source>
        <dbReference type="ARBA" id="ARBA00022598"/>
    </source>
</evidence>
<dbReference type="Pfam" id="PF00587">
    <property type="entry name" value="tRNA-synt_2b"/>
    <property type="match status" value="1"/>
</dbReference>
<evidence type="ECO:0000256" key="7">
    <source>
        <dbReference type="ARBA" id="ARBA00022840"/>
    </source>
</evidence>
<evidence type="ECO:0000259" key="16">
    <source>
        <dbReference type="PROSITE" id="PS50862"/>
    </source>
</evidence>
<evidence type="ECO:0000256" key="10">
    <source>
        <dbReference type="ARBA" id="ARBA00047929"/>
    </source>
</evidence>
<evidence type="ECO:0000256" key="13">
    <source>
        <dbReference type="PIRSR" id="PIRSR001529-1"/>
    </source>
</evidence>
<evidence type="ECO:0000256" key="15">
    <source>
        <dbReference type="SAM" id="Coils"/>
    </source>
</evidence>
<dbReference type="GO" id="GO:0006434">
    <property type="term" value="P:seryl-tRNA aminoacylation"/>
    <property type="evidence" value="ECO:0007669"/>
    <property type="project" value="UniProtKB-UniRule"/>
</dbReference>
<dbReference type="PATRIC" id="fig|1618738.3.peg.727"/>
<dbReference type="InterPro" id="IPR033729">
    <property type="entry name" value="SerRS_core"/>
</dbReference>
<dbReference type="GO" id="GO:0004828">
    <property type="term" value="F:serine-tRNA ligase activity"/>
    <property type="evidence" value="ECO:0007669"/>
    <property type="project" value="UniProtKB-UniRule"/>
</dbReference>
<feature type="site" description="Important for serine binding" evidence="13">
    <location>
        <position position="382"/>
    </location>
</feature>
<comment type="catalytic activity">
    <reaction evidence="10 12">
        <text>tRNA(Sec) + L-serine + ATP = L-seryl-tRNA(Sec) + AMP + diphosphate + H(+)</text>
        <dbReference type="Rhea" id="RHEA:42580"/>
        <dbReference type="Rhea" id="RHEA-COMP:9742"/>
        <dbReference type="Rhea" id="RHEA-COMP:10128"/>
        <dbReference type="ChEBI" id="CHEBI:15378"/>
        <dbReference type="ChEBI" id="CHEBI:30616"/>
        <dbReference type="ChEBI" id="CHEBI:33019"/>
        <dbReference type="ChEBI" id="CHEBI:33384"/>
        <dbReference type="ChEBI" id="CHEBI:78442"/>
        <dbReference type="ChEBI" id="CHEBI:78533"/>
        <dbReference type="ChEBI" id="CHEBI:456215"/>
        <dbReference type="EC" id="6.1.1.11"/>
    </reaction>
</comment>
<dbReference type="InterPro" id="IPR006195">
    <property type="entry name" value="aa-tRNA-synth_II"/>
</dbReference>
<evidence type="ECO:0000313" key="17">
    <source>
        <dbReference type="EMBL" id="KKS99430.1"/>
    </source>
</evidence>
<keyword evidence="9 12" id="KW-0030">Aminoacyl-tRNA synthetase</keyword>
<dbReference type="PROSITE" id="PS50862">
    <property type="entry name" value="AA_TRNA_LIGASE_II"/>
    <property type="match status" value="1"/>
</dbReference>
<dbReference type="GO" id="GO:0005737">
    <property type="term" value="C:cytoplasm"/>
    <property type="evidence" value="ECO:0007669"/>
    <property type="project" value="UniProtKB-SubCell"/>
</dbReference>
<feature type="domain" description="Aminoacyl-transfer RNA synthetases class-II family profile" evidence="16">
    <location>
        <begin position="137"/>
        <end position="407"/>
    </location>
</feature>
<accession>A0A0G1DNF5</accession>
<dbReference type="GO" id="GO:0016260">
    <property type="term" value="P:selenocysteine biosynthetic process"/>
    <property type="evidence" value="ECO:0007669"/>
    <property type="project" value="UniProtKB-UniRule"/>
</dbReference>
<feature type="binding site" evidence="12">
    <location>
        <position position="274"/>
    </location>
    <ligand>
        <name>ATP</name>
        <dbReference type="ChEBI" id="CHEBI:30616"/>
    </ligand>
</feature>
<dbReference type="InterPro" id="IPR045864">
    <property type="entry name" value="aa-tRNA-synth_II/BPL/LPL"/>
</dbReference>
<protein>
    <recommendedName>
        <fullName evidence="12">Serine--tRNA ligase</fullName>
        <ecNumber evidence="12">6.1.1.11</ecNumber>
    </recommendedName>
    <alternativeName>
        <fullName evidence="12">Seryl-tRNA synthetase</fullName>
        <shortName evidence="12">SerRS</shortName>
    </alternativeName>
    <alternativeName>
        <fullName evidence="12">Seryl-tRNA(Ser/Sec) synthetase</fullName>
    </alternativeName>
</protein>
<dbReference type="PANTHER" id="PTHR43697:SF1">
    <property type="entry name" value="SERINE--TRNA LIGASE"/>
    <property type="match status" value="1"/>
</dbReference>
<evidence type="ECO:0000256" key="2">
    <source>
        <dbReference type="ARBA" id="ARBA00005045"/>
    </source>
</evidence>
<dbReference type="CDD" id="cd00770">
    <property type="entry name" value="SerRS_core"/>
    <property type="match status" value="1"/>
</dbReference>
<dbReference type="InterPro" id="IPR010978">
    <property type="entry name" value="tRNA-bd_arm"/>
</dbReference>
<comment type="similarity">
    <text evidence="3 12">Belongs to the class-II aminoacyl-tRNA synthetase family. Type-1 seryl-tRNA synthetase subfamily.</text>
</comment>
<feature type="binding site" evidence="12">
    <location>
        <begin position="227"/>
        <end position="229"/>
    </location>
    <ligand>
        <name>L-serine</name>
        <dbReference type="ChEBI" id="CHEBI:33384"/>
    </ligand>
</feature>
<comment type="subcellular location">
    <subcellularLocation>
        <location evidence="1 12">Cytoplasm</location>
    </subcellularLocation>
</comment>
<evidence type="ECO:0000256" key="11">
    <source>
        <dbReference type="ARBA" id="ARBA00048823"/>
    </source>
</evidence>
<evidence type="ECO:0000256" key="1">
    <source>
        <dbReference type="ARBA" id="ARBA00004496"/>
    </source>
</evidence>
<dbReference type="PANTHER" id="PTHR43697">
    <property type="entry name" value="SERYL-TRNA SYNTHETASE"/>
    <property type="match status" value="1"/>
</dbReference>
<evidence type="ECO:0000256" key="14">
    <source>
        <dbReference type="PIRSR" id="PIRSR001529-2"/>
    </source>
</evidence>
<dbReference type="NCBIfam" id="TIGR00414">
    <property type="entry name" value="serS"/>
    <property type="match status" value="1"/>
</dbReference>
<comment type="pathway">
    <text evidence="2 12">Aminoacyl-tRNA biosynthesis; selenocysteinyl-tRNA(Sec) biosynthesis; L-seryl-tRNA(Sec) from L-serine and tRNA(Sec): step 1/1.</text>
</comment>
<dbReference type="SUPFAM" id="SSF46589">
    <property type="entry name" value="tRNA-binding arm"/>
    <property type="match status" value="1"/>
</dbReference>
<keyword evidence="5 12" id="KW-0436">Ligase</keyword>
<keyword evidence="6 12" id="KW-0547">Nucleotide-binding</keyword>
<feature type="binding site" evidence="12 14">
    <location>
        <begin position="258"/>
        <end position="260"/>
    </location>
    <ligand>
        <name>ATP</name>
        <dbReference type="ChEBI" id="CHEBI:30616"/>
    </ligand>
</feature>
<comment type="catalytic activity">
    <reaction evidence="11 12">
        <text>tRNA(Ser) + L-serine + ATP = L-seryl-tRNA(Ser) + AMP + diphosphate + H(+)</text>
        <dbReference type="Rhea" id="RHEA:12292"/>
        <dbReference type="Rhea" id="RHEA-COMP:9669"/>
        <dbReference type="Rhea" id="RHEA-COMP:9703"/>
        <dbReference type="ChEBI" id="CHEBI:15378"/>
        <dbReference type="ChEBI" id="CHEBI:30616"/>
        <dbReference type="ChEBI" id="CHEBI:33019"/>
        <dbReference type="ChEBI" id="CHEBI:33384"/>
        <dbReference type="ChEBI" id="CHEBI:78442"/>
        <dbReference type="ChEBI" id="CHEBI:78533"/>
        <dbReference type="ChEBI" id="CHEBI:456215"/>
        <dbReference type="EC" id="6.1.1.11"/>
    </reaction>
</comment>
<evidence type="ECO:0000256" key="12">
    <source>
        <dbReference type="HAMAP-Rule" id="MF_00176"/>
    </source>
</evidence>
<dbReference type="SUPFAM" id="SSF55681">
    <property type="entry name" value="Class II aaRS and biotin synthetases"/>
    <property type="match status" value="1"/>
</dbReference>
<feature type="binding site" evidence="13">
    <location>
        <position position="258"/>
    </location>
    <ligand>
        <name>L-serine</name>
        <dbReference type="ChEBI" id="CHEBI:33384"/>
    </ligand>
</feature>
<evidence type="ECO:0000256" key="6">
    <source>
        <dbReference type="ARBA" id="ARBA00022741"/>
    </source>
</evidence>
<dbReference type="Gene3D" id="1.10.287.40">
    <property type="entry name" value="Serine-tRNA synthetase, tRNA binding domain"/>
    <property type="match status" value="1"/>
</dbReference>